<evidence type="ECO:0000313" key="3">
    <source>
        <dbReference type="Proteomes" id="UP000640489"/>
    </source>
</evidence>
<reference evidence="2" key="1">
    <citation type="submission" date="2020-11" db="EMBL/GenBank/DDBJ databases">
        <title>Nocardioides sp. nov., isolated from Soil of Cynanchum wilfordii Hemsley rhizosphere.</title>
        <authorList>
            <person name="Lee J.-S."/>
            <person name="Suh M.K."/>
            <person name="Kim J.-S."/>
        </authorList>
    </citation>
    <scope>NUCLEOTIDE SEQUENCE</scope>
    <source>
        <strain evidence="2">KCTC 19275</strain>
    </source>
</reference>
<dbReference type="InterPro" id="IPR036365">
    <property type="entry name" value="PGBD-like_sf"/>
</dbReference>
<dbReference type="InterPro" id="IPR036366">
    <property type="entry name" value="PGBDSf"/>
</dbReference>
<feature type="region of interest" description="Disordered" evidence="1">
    <location>
        <begin position="31"/>
        <end position="56"/>
    </location>
</feature>
<gene>
    <name evidence="2" type="ORF">ISU07_03020</name>
</gene>
<dbReference type="AlphaFoldDB" id="A0A930YBH5"/>
<protein>
    <submittedName>
        <fullName evidence="2">Uncharacterized protein</fullName>
    </submittedName>
</protein>
<sequence>MRWDARGTVALFASALVGVVAGVVVGLSTGSPEAGNADPPGGPTGSPSASGSAQDPLGLGVPLQNLDCTGEKILVVGWGEEQDAGELYNAVSANGTNDVKYLETSKSCNTLYGDANQVPPTYVAYLGPYDTIRDPCAMQMTSAHARDFVTNLKPGVKIHVQCLCVLVPATFPKLKVGMHATTKDGVYIRALQQLLVDVDLLGPKRITGQYDEKTSRVVERLQELNAIDAKPPGSVDELTWQMMRDKGCLTYDF</sequence>
<evidence type="ECO:0000256" key="1">
    <source>
        <dbReference type="SAM" id="MobiDB-lite"/>
    </source>
</evidence>
<dbReference type="RefSeq" id="WP_194705238.1">
    <property type="nucleotide sequence ID" value="NZ_JADKPN010000001.1"/>
</dbReference>
<dbReference type="SUPFAM" id="SSF47090">
    <property type="entry name" value="PGBD-like"/>
    <property type="match status" value="1"/>
</dbReference>
<evidence type="ECO:0000313" key="2">
    <source>
        <dbReference type="EMBL" id="MBF4762086.1"/>
    </source>
</evidence>
<accession>A0A930YBH5</accession>
<organism evidence="2 3">
    <name type="scientific">Nocardioides islandensis</name>
    <dbReference type="NCBI Taxonomy" id="433663"/>
    <lineage>
        <taxon>Bacteria</taxon>
        <taxon>Bacillati</taxon>
        <taxon>Actinomycetota</taxon>
        <taxon>Actinomycetes</taxon>
        <taxon>Propionibacteriales</taxon>
        <taxon>Nocardioidaceae</taxon>
        <taxon>Nocardioides</taxon>
    </lineage>
</organism>
<proteinExistence type="predicted"/>
<keyword evidence="3" id="KW-1185">Reference proteome</keyword>
<dbReference type="Proteomes" id="UP000640489">
    <property type="component" value="Unassembled WGS sequence"/>
</dbReference>
<dbReference type="Gene3D" id="1.10.101.10">
    <property type="entry name" value="PGBD-like superfamily/PGBD"/>
    <property type="match status" value="1"/>
</dbReference>
<comment type="caution">
    <text evidence="2">The sequence shown here is derived from an EMBL/GenBank/DDBJ whole genome shotgun (WGS) entry which is preliminary data.</text>
</comment>
<name>A0A930YBH5_9ACTN</name>
<dbReference type="EMBL" id="JADKPN010000001">
    <property type="protein sequence ID" value="MBF4762086.1"/>
    <property type="molecule type" value="Genomic_DNA"/>
</dbReference>